<protein>
    <submittedName>
        <fullName evidence="1">Uncharacterized protein</fullName>
    </submittedName>
</protein>
<accession>A0A445EEQ6</accession>
<dbReference type="EMBL" id="SDMP01000002">
    <property type="protein sequence ID" value="RYR74004.1"/>
    <property type="molecule type" value="Genomic_DNA"/>
</dbReference>
<gene>
    <name evidence="1" type="ORF">Ahy_A02g008605</name>
</gene>
<dbReference type="AlphaFoldDB" id="A0A445EEQ6"/>
<reference evidence="1 2" key="1">
    <citation type="submission" date="2019-01" db="EMBL/GenBank/DDBJ databases">
        <title>Sequencing of cultivated peanut Arachis hypogaea provides insights into genome evolution and oil improvement.</title>
        <authorList>
            <person name="Chen X."/>
        </authorList>
    </citation>
    <scope>NUCLEOTIDE SEQUENCE [LARGE SCALE GENOMIC DNA]</scope>
    <source>
        <strain evidence="2">cv. Fuhuasheng</strain>
        <tissue evidence="1">Leaves</tissue>
    </source>
</reference>
<keyword evidence="2" id="KW-1185">Reference proteome</keyword>
<evidence type="ECO:0000313" key="2">
    <source>
        <dbReference type="Proteomes" id="UP000289738"/>
    </source>
</evidence>
<name>A0A445EEQ6_ARAHY</name>
<organism evidence="1 2">
    <name type="scientific">Arachis hypogaea</name>
    <name type="common">Peanut</name>
    <dbReference type="NCBI Taxonomy" id="3818"/>
    <lineage>
        <taxon>Eukaryota</taxon>
        <taxon>Viridiplantae</taxon>
        <taxon>Streptophyta</taxon>
        <taxon>Embryophyta</taxon>
        <taxon>Tracheophyta</taxon>
        <taxon>Spermatophyta</taxon>
        <taxon>Magnoliopsida</taxon>
        <taxon>eudicotyledons</taxon>
        <taxon>Gunneridae</taxon>
        <taxon>Pentapetalae</taxon>
        <taxon>rosids</taxon>
        <taxon>fabids</taxon>
        <taxon>Fabales</taxon>
        <taxon>Fabaceae</taxon>
        <taxon>Papilionoideae</taxon>
        <taxon>50 kb inversion clade</taxon>
        <taxon>dalbergioids sensu lato</taxon>
        <taxon>Dalbergieae</taxon>
        <taxon>Pterocarpus clade</taxon>
        <taxon>Arachis</taxon>
    </lineage>
</organism>
<proteinExistence type="predicted"/>
<evidence type="ECO:0000313" key="1">
    <source>
        <dbReference type="EMBL" id="RYR74004.1"/>
    </source>
</evidence>
<comment type="caution">
    <text evidence="1">The sequence shown here is derived from an EMBL/GenBank/DDBJ whole genome shotgun (WGS) entry which is preliminary data.</text>
</comment>
<dbReference type="Proteomes" id="UP000289738">
    <property type="component" value="Chromosome A02"/>
</dbReference>
<sequence>MKGVQRRITRSHVYSFAISAVRYACVYRQELTATKNYALAITTGRPKKEAQNAHES</sequence>